<gene>
    <name evidence="1" type="ORF">D5086_010002</name>
</gene>
<keyword evidence="2" id="KW-1185">Reference proteome</keyword>
<evidence type="ECO:0000313" key="2">
    <source>
        <dbReference type="Proteomes" id="UP000309997"/>
    </source>
</evidence>
<sequence length="598" mass="67529">MVTKSEETELNRLESQVDNGGGGAWEYLCLVRKLKVRRSDKVLKHGLSILNDSKKRSSLGSEEWTLYEEVAIAAMDCQSLEVAKDCVNVLRKKFPESKRVGRLEALLLEAKGSWGEAEKAYSSLLEDNPFDQVVHKRRVALAKAQGNLSGAIEWLNKYLETFMADHDAWRELAEIYVSLQMYKQAAFCYEELILSQPTVPLFHLAYADVLYTLGGLENLQTARKYYSSTIDLTGGKNTRALFGICLCMSAIAQLSKGRNKEDKDCPDLQSLATAALEKEYKQRASGKLTGQRFDIHSASVMDAKFMECDACDSKGFHSTMYNIHGVILLGIHGSTSILRVWKNKRISKGKKGGKKKAADPFSKKDWYVVKAPSGFTVKDIGRTLVTRTQGTKIASEGLKHRVFEVSLADLQNDEDHAFRKIRLRAEDVQGRNVLTNFWGMSFTTDKLRSLVRKWQTLIEAHVDVKTTDNYTLRMFCIAFTKRRPNQVKRTCYAQSSQIRQIRRKMREIMVNQASSCDLKDLVQKFIPEVIGKEIEKATTGIYPLQNVFIRKVKILKAPKFDLGKLMEVHGDYSQDIGVKIDRPADETMAEGEAEVVGA</sequence>
<accession>A0ACC4C856</accession>
<organism evidence="1 2">
    <name type="scientific">Populus alba</name>
    <name type="common">White poplar</name>
    <dbReference type="NCBI Taxonomy" id="43335"/>
    <lineage>
        <taxon>Eukaryota</taxon>
        <taxon>Viridiplantae</taxon>
        <taxon>Streptophyta</taxon>
        <taxon>Embryophyta</taxon>
        <taxon>Tracheophyta</taxon>
        <taxon>Spermatophyta</taxon>
        <taxon>Magnoliopsida</taxon>
        <taxon>eudicotyledons</taxon>
        <taxon>Gunneridae</taxon>
        <taxon>Pentapetalae</taxon>
        <taxon>rosids</taxon>
        <taxon>fabids</taxon>
        <taxon>Malpighiales</taxon>
        <taxon>Salicaceae</taxon>
        <taxon>Saliceae</taxon>
        <taxon>Populus</taxon>
    </lineage>
</organism>
<dbReference type="Proteomes" id="UP000309997">
    <property type="component" value="Unassembled WGS sequence"/>
</dbReference>
<reference evidence="1 2" key="1">
    <citation type="journal article" date="2024" name="Plant Biotechnol. J.">
        <title>Genome and CRISPR/Cas9 system of a widespread forest tree (Populus alba) in the world.</title>
        <authorList>
            <person name="Liu Y.J."/>
            <person name="Jiang P.F."/>
            <person name="Han X.M."/>
            <person name="Li X.Y."/>
            <person name="Wang H.M."/>
            <person name="Wang Y.J."/>
            <person name="Wang X.X."/>
            <person name="Zeng Q.Y."/>
        </authorList>
    </citation>
    <scope>NUCLEOTIDE SEQUENCE [LARGE SCALE GENOMIC DNA]</scope>
    <source>
        <strain evidence="2">cv. PAL-ZL1</strain>
    </source>
</reference>
<name>A0ACC4C856_POPAL</name>
<evidence type="ECO:0000313" key="1">
    <source>
        <dbReference type="EMBL" id="KAL3591362.1"/>
    </source>
</evidence>
<dbReference type="EMBL" id="RCHU02000005">
    <property type="protein sequence ID" value="KAL3591362.1"/>
    <property type="molecule type" value="Genomic_DNA"/>
</dbReference>
<protein>
    <submittedName>
        <fullName evidence="1">Uncharacterized protein</fullName>
    </submittedName>
</protein>
<proteinExistence type="predicted"/>
<comment type="caution">
    <text evidence="1">The sequence shown here is derived from an EMBL/GenBank/DDBJ whole genome shotgun (WGS) entry which is preliminary data.</text>
</comment>